<evidence type="ECO:0000256" key="1">
    <source>
        <dbReference type="ARBA" id="ARBA00004141"/>
    </source>
</evidence>
<evidence type="ECO:0000313" key="7">
    <source>
        <dbReference type="EMBL" id="NEE10860.1"/>
    </source>
</evidence>
<dbReference type="PANTHER" id="PTHR30474:SF3">
    <property type="entry name" value="PEPTIDOGLYCAN GLYCOSYLTRANSFERASE RODA"/>
    <property type="match status" value="1"/>
</dbReference>
<dbReference type="GO" id="GO:0008360">
    <property type="term" value="P:regulation of cell shape"/>
    <property type="evidence" value="ECO:0007669"/>
    <property type="project" value="UniProtKB-KW"/>
</dbReference>
<evidence type="ECO:0000256" key="6">
    <source>
        <dbReference type="SAM" id="Phobius"/>
    </source>
</evidence>
<accession>A0A6G3WZZ3</accession>
<feature type="transmembrane region" description="Helical" evidence="6">
    <location>
        <begin position="44"/>
        <end position="68"/>
    </location>
</feature>
<keyword evidence="2 6" id="KW-0812">Transmembrane</keyword>
<proteinExistence type="predicted"/>
<comment type="subcellular location">
    <subcellularLocation>
        <location evidence="1">Membrane</location>
        <topology evidence="1">Multi-pass membrane protein</topology>
    </subcellularLocation>
</comment>
<dbReference type="GO" id="GO:0015648">
    <property type="term" value="F:lipid-linked peptidoglycan transporter activity"/>
    <property type="evidence" value="ECO:0007669"/>
    <property type="project" value="TreeGrafter"/>
</dbReference>
<name>A0A6G3WZZ3_9ACTN</name>
<feature type="non-terminal residue" evidence="7">
    <location>
        <position position="83"/>
    </location>
</feature>
<evidence type="ECO:0000256" key="4">
    <source>
        <dbReference type="ARBA" id="ARBA00022989"/>
    </source>
</evidence>
<comment type="caution">
    <text evidence="7">The sequence shown here is derived from an EMBL/GenBank/DDBJ whole genome shotgun (WGS) entry which is preliminary data.</text>
</comment>
<dbReference type="InterPro" id="IPR001182">
    <property type="entry name" value="FtsW/RodA"/>
</dbReference>
<dbReference type="GO" id="GO:0051301">
    <property type="term" value="P:cell division"/>
    <property type="evidence" value="ECO:0007669"/>
    <property type="project" value="InterPro"/>
</dbReference>
<keyword evidence="3" id="KW-0133">Cell shape</keyword>
<protein>
    <submittedName>
        <fullName evidence="7">FtsW/RodA/SpoVE family cell cycle protein</fullName>
    </submittedName>
</protein>
<keyword evidence="4 6" id="KW-1133">Transmembrane helix</keyword>
<evidence type="ECO:0000256" key="3">
    <source>
        <dbReference type="ARBA" id="ARBA00022960"/>
    </source>
</evidence>
<reference evidence="7" key="1">
    <citation type="submission" date="2020-01" db="EMBL/GenBank/DDBJ databases">
        <title>Insect and environment-associated Actinomycetes.</title>
        <authorList>
            <person name="Currrie C."/>
            <person name="Chevrette M."/>
            <person name="Carlson C."/>
            <person name="Stubbendieck R."/>
            <person name="Wendt-Pienkowski E."/>
        </authorList>
    </citation>
    <scope>NUCLEOTIDE SEQUENCE</scope>
    <source>
        <strain evidence="7">SID7499</strain>
    </source>
</reference>
<feature type="non-terminal residue" evidence="7">
    <location>
        <position position="1"/>
    </location>
</feature>
<sequence length="83" mass="8382">DFILATVGEELGLAGMMAVLLVYGLIVERGVRTALAARDPFGKLLAIGLSGSFAIQVFVVAGGVMGLIPLTGMTMPFLAAGGS</sequence>
<dbReference type="PANTHER" id="PTHR30474">
    <property type="entry name" value="CELL CYCLE PROTEIN"/>
    <property type="match status" value="1"/>
</dbReference>
<gene>
    <name evidence="7" type="ORF">G3M58_30920</name>
</gene>
<organism evidence="7">
    <name type="scientific">Streptomyces sp. SID7499</name>
    <dbReference type="NCBI Taxonomy" id="2706086"/>
    <lineage>
        <taxon>Bacteria</taxon>
        <taxon>Bacillati</taxon>
        <taxon>Actinomycetota</taxon>
        <taxon>Actinomycetes</taxon>
        <taxon>Kitasatosporales</taxon>
        <taxon>Streptomycetaceae</taxon>
        <taxon>Streptomyces</taxon>
    </lineage>
</organism>
<dbReference type="AlphaFoldDB" id="A0A6G3WZZ3"/>
<dbReference type="Pfam" id="PF01098">
    <property type="entry name" value="FTSW_RODA_SPOVE"/>
    <property type="match status" value="1"/>
</dbReference>
<dbReference type="EMBL" id="JAAGMN010003259">
    <property type="protein sequence ID" value="NEE10860.1"/>
    <property type="molecule type" value="Genomic_DNA"/>
</dbReference>
<dbReference type="GO" id="GO:0005886">
    <property type="term" value="C:plasma membrane"/>
    <property type="evidence" value="ECO:0007669"/>
    <property type="project" value="TreeGrafter"/>
</dbReference>
<dbReference type="GO" id="GO:0032153">
    <property type="term" value="C:cell division site"/>
    <property type="evidence" value="ECO:0007669"/>
    <property type="project" value="TreeGrafter"/>
</dbReference>
<keyword evidence="5 6" id="KW-0472">Membrane</keyword>
<evidence type="ECO:0000256" key="2">
    <source>
        <dbReference type="ARBA" id="ARBA00022692"/>
    </source>
</evidence>
<evidence type="ECO:0000256" key="5">
    <source>
        <dbReference type="ARBA" id="ARBA00023136"/>
    </source>
</evidence>
<feature type="transmembrane region" description="Helical" evidence="6">
    <location>
        <begin position="12"/>
        <end position="32"/>
    </location>
</feature>